<dbReference type="PANTHER" id="PTHR12631:SF10">
    <property type="entry name" value="BETA-XYLOSIDASE-LIKE PROTEIN-RELATED"/>
    <property type="match status" value="1"/>
</dbReference>
<sequence length="373" mass="40548">MGVLLLALVLATGCLPADRGGSTSWWEGTTCGSAAASPAALPSADAVRDDGADPLAVGVQFHGLWQEYTDSERARVLDQFVAAGVETVRIDVSWAMLQPDGPDSYSEWGVGFVDDVLTMAHERGLEPLVTLWLSPEWASEDGDERALPTDPVDYGRVARWAAQRWQGKVAAWEVWNEPNDDDFARNADPAAYADLLEAAYCGFKTGAPETPVVFGGTSYVDLDWIAAAYEAGAGDRFDVMGIHPYMGVADSPPETPDGGSGRTLAAVGDLHELMAAKGDADKPIWVTEMGWSAHPDTGDTPDWARGVAASVQGDYLVRALDLLRAEHPYVERFYWYTDRDRQTGDTHYDNYGLLTQDLQPKPAYRALAAYLLR</sequence>
<reference evidence="2 3" key="1">
    <citation type="submission" date="2019-12" db="EMBL/GenBank/DDBJ databases">
        <title>the WGS of Blastococcus saxobsidens 67B17.</title>
        <authorList>
            <person name="Jiang Z."/>
        </authorList>
    </citation>
    <scope>NUCLEOTIDE SEQUENCE [LARGE SCALE GENOMIC DNA]</scope>
    <source>
        <strain evidence="2 3">67B17</strain>
    </source>
</reference>
<accession>A0A6L9VWS2</accession>
<evidence type="ECO:0000313" key="3">
    <source>
        <dbReference type="Proteomes" id="UP000479241"/>
    </source>
</evidence>
<dbReference type="Gene3D" id="3.20.20.80">
    <property type="entry name" value="Glycosidases"/>
    <property type="match status" value="1"/>
</dbReference>
<protein>
    <submittedName>
        <fullName evidence="2">Cellulase family glycosylhydrolase</fullName>
    </submittedName>
</protein>
<dbReference type="InterPro" id="IPR017853">
    <property type="entry name" value="GH"/>
</dbReference>
<dbReference type="Proteomes" id="UP000479241">
    <property type="component" value="Unassembled WGS sequence"/>
</dbReference>
<proteinExistence type="predicted"/>
<dbReference type="EMBL" id="JAAGWG010000001">
    <property type="protein sequence ID" value="NEK84293.1"/>
    <property type="molecule type" value="Genomic_DNA"/>
</dbReference>
<evidence type="ECO:0000259" key="1">
    <source>
        <dbReference type="Pfam" id="PF11790"/>
    </source>
</evidence>
<dbReference type="GO" id="GO:0005975">
    <property type="term" value="P:carbohydrate metabolic process"/>
    <property type="evidence" value="ECO:0007669"/>
    <property type="project" value="InterPro"/>
</dbReference>
<name>A0A6L9VWS2_9ACTN</name>
<comment type="caution">
    <text evidence="2">The sequence shown here is derived from an EMBL/GenBank/DDBJ whole genome shotgun (WGS) entry which is preliminary data.</text>
</comment>
<dbReference type="SUPFAM" id="SSF51445">
    <property type="entry name" value="(Trans)glycosidases"/>
    <property type="match status" value="1"/>
</dbReference>
<dbReference type="InterPro" id="IPR024655">
    <property type="entry name" value="Asl1_glyco_hydro_catalytic"/>
</dbReference>
<dbReference type="InterPro" id="IPR051923">
    <property type="entry name" value="Glycosyl_Hydrolase_39"/>
</dbReference>
<dbReference type="PANTHER" id="PTHR12631">
    <property type="entry name" value="ALPHA-L-IDURONIDASE"/>
    <property type="match status" value="1"/>
</dbReference>
<organism evidence="2 3">
    <name type="scientific">Blastococcus saxobsidens</name>
    <dbReference type="NCBI Taxonomy" id="138336"/>
    <lineage>
        <taxon>Bacteria</taxon>
        <taxon>Bacillati</taxon>
        <taxon>Actinomycetota</taxon>
        <taxon>Actinomycetes</taxon>
        <taxon>Geodermatophilales</taxon>
        <taxon>Geodermatophilaceae</taxon>
        <taxon>Blastococcus</taxon>
    </lineage>
</organism>
<dbReference type="RefSeq" id="WP_163201715.1">
    <property type="nucleotide sequence ID" value="NZ_JAAGWG010000001.1"/>
</dbReference>
<dbReference type="AlphaFoldDB" id="A0A6L9VWS2"/>
<evidence type="ECO:0000313" key="2">
    <source>
        <dbReference type="EMBL" id="NEK84293.1"/>
    </source>
</evidence>
<dbReference type="Pfam" id="PF11790">
    <property type="entry name" value="Glyco_hydro_cc"/>
    <property type="match status" value="1"/>
</dbReference>
<dbReference type="GO" id="GO:0004553">
    <property type="term" value="F:hydrolase activity, hydrolyzing O-glycosyl compounds"/>
    <property type="evidence" value="ECO:0007669"/>
    <property type="project" value="InterPro"/>
</dbReference>
<gene>
    <name evidence="2" type="ORF">GCU60_00685</name>
</gene>
<keyword evidence="2" id="KW-0378">Hydrolase</keyword>
<feature type="domain" description="Asl1-like glycosyl hydrolase catalytic" evidence="1">
    <location>
        <begin position="174"/>
        <end position="355"/>
    </location>
</feature>